<dbReference type="InterPro" id="IPR011006">
    <property type="entry name" value="CheY-like_superfamily"/>
</dbReference>
<evidence type="ECO:0000259" key="4">
    <source>
        <dbReference type="PROSITE" id="PS51431"/>
    </source>
</evidence>
<reference evidence="5 6" key="1">
    <citation type="submission" date="2012-06" db="EMBL/GenBank/DDBJ databases">
        <title>Finished chromosome of genome of Crinalium epipsammum PCC 9333.</title>
        <authorList>
            <consortium name="US DOE Joint Genome Institute"/>
            <person name="Gugger M."/>
            <person name="Coursin T."/>
            <person name="Rippka R."/>
            <person name="Tandeau De Marsac N."/>
            <person name="Huntemann M."/>
            <person name="Wei C.-L."/>
            <person name="Han J."/>
            <person name="Detter J.C."/>
            <person name="Han C."/>
            <person name="Tapia R."/>
            <person name="Davenport K."/>
            <person name="Daligault H."/>
            <person name="Erkkila T."/>
            <person name="Gu W."/>
            <person name="Munk A.C.C."/>
            <person name="Teshima H."/>
            <person name="Xu Y."/>
            <person name="Chain P."/>
            <person name="Chen A."/>
            <person name="Krypides N."/>
            <person name="Mavromatis K."/>
            <person name="Markowitz V."/>
            <person name="Szeto E."/>
            <person name="Ivanova N."/>
            <person name="Mikhailova N."/>
            <person name="Ovchinnikova G."/>
            <person name="Pagani I."/>
            <person name="Pati A."/>
            <person name="Goodwin L."/>
            <person name="Peters L."/>
            <person name="Pitluck S."/>
            <person name="Woyke T."/>
            <person name="Kerfeld C."/>
        </authorList>
    </citation>
    <scope>NUCLEOTIDE SEQUENCE [LARGE SCALE GENOMIC DNA]</scope>
    <source>
        <strain evidence="5 6">PCC 9333</strain>
    </source>
</reference>
<dbReference type="Gene3D" id="3.40.50.2300">
    <property type="match status" value="1"/>
</dbReference>
<dbReference type="PROSITE" id="PS51431">
    <property type="entry name" value="KAIA_C"/>
    <property type="match status" value="1"/>
</dbReference>
<evidence type="ECO:0000313" key="6">
    <source>
        <dbReference type="Proteomes" id="UP000010472"/>
    </source>
</evidence>
<accession>K9VYJ2</accession>
<dbReference type="SUPFAM" id="SSF101215">
    <property type="entry name" value="KaiA/RbsU domain"/>
    <property type="match status" value="1"/>
</dbReference>
<keyword evidence="6" id="KW-1185">Reference proteome</keyword>
<dbReference type="InterPro" id="IPR011648">
    <property type="entry name" value="Circadian_clock_KaiA"/>
</dbReference>
<dbReference type="SUPFAM" id="SSF52172">
    <property type="entry name" value="CheY-like"/>
    <property type="match status" value="1"/>
</dbReference>
<dbReference type="eggNOG" id="ENOG502Z8HQ">
    <property type="taxonomic scope" value="Bacteria"/>
</dbReference>
<protein>
    <recommendedName>
        <fullName evidence="2">Circadian clock oscillator protein KaiA</fullName>
    </recommendedName>
</protein>
<evidence type="ECO:0000256" key="1">
    <source>
        <dbReference type="ARBA" id="ARBA00023108"/>
    </source>
</evidence>
<dbReference type="InterPro" id="IPR020844">
    <property type="entry name" value="Circadian_clock_KaiA_N"/>
</dbReference>
<dbReference type="PATRIC" id="fig|1173022.3.peg.1811"/>
<evidence type="ECO:0000256" key="2">
    <source>
        <dbReference type="ARBA" id="ARBA00034852"/>
    </source>
</evidence>
<proteinExistence type="predicted"/>
<dbReference type="EMBL" id="CP003620">
    <property type="protein sequence ID" value="AFZ12562.1"/>
    <property type="molecule type" value="Genomic_DNA"/>
</dbReference>
<dbReference type="OrthoDB" id="513549at2"/>
<dbReference type="STRING" id="1173022.Cri9333_1675"/>
<dbReference type="InterPro" id="IPR020856">
    <property type="entry name" value="Circadian_clock_protein_KaiA_C"/>
</dbReference>
<dbReference type="PROSITE" id="PS51430">
    <property type="entry name" value="KAIA_N"/>
    <property type="match status" value="1"/>
</dbReference>
<dbReference type="SMART" id="SM01247">
    <property type="entry name" value="KaiA"/>
    <property type="match status" value="1"/>
</dbReference>
<keyword evidence="1" id="KW-0090">Biological rhythms</keyword>
<dbReference type="Proteomes" id="UP000010472">
    <property type="component" value="Chromosome"/>
</dbReference>
<dbReference type="Pfam" id="PF07688">
    <property type="entry name" value="KaiA"/>
    <property type="match status" value="1"/>
</dbReference>
<dbReference type="InterPro" id="IPR017944">
    <property type="entry name" value="KaiA/RbsU_helical_domain_sf"/>
</dbReference>
<feature type="domain" description="KaiA N-terminal" evidence="3">
    <location>
        <begin position="1"/>
        <end position="184"/>
    </location>
</feature>
<dbReference type="RefSeq" id="WP_015202682.1">
    <property type="nucleotide sequence ID" value="NC_019753.1"/>
</dbReference>
<dbReference type="AlphaFoldDB" id="K9VYJ2"/>
<dbReference type="Pfam" id="PF21714">
    <property type="entry name" value="KaiA_N"/>
    <property type="match status" value="1"/>
</dbReference>
<dbReference type="KEGG" id="cep:Cri9333_1675"/>
<name>K9VYJ2_9CYAN</name>
<gene>
    <name evidence="5" type="ORF">Cri9333_1675</name>
</gene>
<feature type="domain" description="KaiA C-terminal" evidence="4">
    <location>
        <begin position="194"/>
        <end position="302"/>
    </location>
</feature>
<dbReference type="GO" id="GO:0007623">
    <property type="term" value="P:circadian rhythm"/>
    <property type="evidence" value="ECO:0007669"/>
    <property type="project" value="InterPro"/>
</dbReference>
<dbReference type="HOGENOM" id="CLU_911234_0_0_3"/>
<evidence type="ECO:0000313" key="5">
    <source>
        <dbReference type="EMBL" id="AFZ12562.1"/>
    </source>
</evidence>
<sequence length="304" mass="35382">MSAQLSVCIFSRSEFLTQSCEQILSKDRYDLTEINSTTEFLGFVEQQKHQLDCLLLEADQELLPSLKQLYAQRMLLPAVIIQQDVKITGNLQTPVTVTNNSSVDEKLMTIGNYFYHPAEVVLPATKLNQMTLLIDQAIAEFLKPSPNNYSLDSAKFSPKRETPDHLDFDIQQRRRLAEKLKERLGYLAVYYKRSPQNFFRNLSPNEKTLFLDNLKSKYCEIILTYFDNDPKLNQEIDDFVNLGFFADLSVSQIVEIHMELMEQFSQQLKIEGRSEEILLDYRITLIDIISHLCEMYRRSLPKEL</sequence>
<organism evidence="5 6">
    <name type="scientific">Crinalium epipsammum PCC 9333</name>
    <dbReference type="NCBI Taxonomy" id="1173022"/>
    <lineage>
        <taxon>Bacteria</taxon>
        <taxon>Bacillati</taxon>
        <taxon>Cyanobacteriota</taxon>
        <taxon>Cyanophyceae</taxon>
        <taxon>Gomontiellales</taxon>
        <taxon>Gomontiellaceae</taxon>
        <taxon>Crinalium</taxon>
    </lineage>
</organism>
<dbReference type="Gene3D" id="1.10.1240.30">
    <property type="entry name" value="KaiA/RbsU domain"/>
    <property type="match status" value="1"/>
</dbReference>
<evidence type="ECO:0000259" key="3">
    <source>
        <dbReference type="PROSITE" id="PS51430"/>
    </source>
</evidence>